<gene>
    <name evidence="1" type="ORF">ENV67_02855</name>
</gene>
<protein>
    <submittedName>
        <fullName evidence="1">Uncharacterized protein</fullName>
    </submittedName>
</protein>
<dbReference type="EMBL" id="DTHG01000034">
    <property type="protein sequence ID" value="HGW91464.1"/>
    <property type="molecule type" value="Genomic_DNA"/>
</dbReference>
<organism evidence="1">
    <name type="scientific">candidate division WOR-3 bacterium</name>
    <dbReference type="NCBI Taxonomy" id="2052148"/>
    <lineage>
        <taxon>Bacteria</taxon>
        <taxon>Bacteria division WOR-3</taxon>
    </lineage>
</organism>
<proteinExistence type="predicted"/>
<dbReference type="AlphaFoldDB" id="A0A7C4Y9F6"/>
<name>A0A7C4Y9F6_UNCW3</name>
<accession>A0A7C4Y9F6</accession>
<evidence type="ECO:0000313" key="1">
    <source>
        <dbReference type="EMBL" id="HGW91464.1"/>
    </source>
</evidence>
<comment type="caution">
    <text evidence="1">The sequence shown here is derived from an EMBL/GenBank/DDBJ whole genome shotgun (WGS) entry which is preliminary data.</text>
</comment>
<reference evidence="1" key="1">
    <citation type="journal article" date="2020" name="mSystems">
        <title>Genome- and Community-Level Interaction Insights into Carbon Utilization and Element Cycling Functions of Hydrothermarchaeota in Hydrothermal Sediment.</title>
        <authorList>
            <person name="Zhou Z."/>
            <person name="Liu Y."/>
            <person name="Xu W."/>
            <person name="Pan J."/>
            <person name="Luo Z.H."/>
            <person name="Li M."/>
        </authorList>
    </citation>
    <scope>NUCLEOTIDE SEQUENCE [LARGE SCALE GENOMIC DNA]</scope>
    <source>
        <strain evidence="1">SpSt-780</strain>
    </source>
</reference>
<sequence>MYHKLNEFRYNAKNGKNYIIYFLKFWKGEDYFVKYQIRTQEKDFFWFGRISLERVLMDLKLDEKEIKKLSELELDIKIEEHLRNLFIAVMIKGLDNGYEEPDTEFVFYKEPFVFKRKWEGK</sequence>